<dbReference type="Proteomes" id="UP000007796">
    <property type="component" value="Unassembled WGS sequence"/>
</dbReference>
<protein>
    <submittedName>
        <fullName evidence="2">Uncharacterized protein</fullName>
    </submittedName>
</protein>
<dbReference type="AlphaFoldDB" id="F0XHF7"/>
<dbReference type="EMBL" id="GL629769">
    <property type="protein sequence ID" value="EFX03071.1"/>
    <property type="molecule type" value="Genomic_DNA"/>
</dbReference>
<evidence type="ECO:0000256" key="1">
    <source>
        <dbReference type="SAM" id="MobiDB-lite"/>
    </source>
</evidence>
<keyword evidence="3" id="KW-1185">Reference proteome</keyword>
<sequence>MEMCTRLWLGPSTHRDSLIEQARNHYDQAARLICHAEESVLSRSRPNSAMSSVSSLHSPSGSIGSSRAWTPETAFSSPTASVCSSEDLIARSQQSLLIPDSPPPRPARKKVSFELPQETTTAPKGFFVRPDSPTLGFDDEYFTSALGRSTLPEVPNRPQTPECAQPDSDAELTPRALKEQAYIFDSDRDHIRDSFLMHSSEHRYCLHLAEIKKRRKARIARLRRNGWQRKRFDPSRYEALRMSALAELD</sequence>
<feature type="region of interest" description="Disordered" evidence="1">
    <location>
        <begin position="149"/>
        <end position="170"/>
    </location>
</feature>
<feature type="region of interest" description="Disordered" evidence="1">
    <location>
        <begin position="44"/>
        <end position="80"/>
    </location>
</feature>
<evidence type="ECO:0000313" key="3">
    <source>
        <dbReference type="Proteomes" id="UP000007796"/>
    </source>
</evidence>
<evidence type="ECO:0000313" key="2">
    <source>
        <dbReference type="EMBL" id="EFX03071.1"/>
    </source>
</evidence>
<proteinExistence type="predicted"/>
<reference evidence="2 3" key="1">
    <citation type="journal article" date="2011" name="Proc. Natl. Acad. Sci. U.S.A.">
        <title>Genome and transcriptome analyses of the mountain pine beetle-fungal symbiont Grosmannia clavigera, a lodgepole pine pathogen.</title>
        <authorList>
            <person name="DiGuistini S."/>
            <person name="Wang Y."/>
            <person name="Liao N.Y."/>
            <person name="Taylor G."/>
            <person name="Tanguay P."/>
            <person name="Feau N."/>
            <person name="Henrissat B."/>
            <person name="Chan S.K."/>
            <person name="Hesse-Orce U."/>
            <person name="Alamouti S.M."/>
            <person name="Tsui C.K.M."/>
            <person name="Docking R.T."/>
            <person name="Levasseur A."/>
            <person name="Haridas S."/>
            <person name="Robertson G."/>
            <person name="Birol I."/>
            <person name="Holt R.A."/>
            <person name="Marra M.A."/>
            <person name="Hamelin R.C."/>
            <person name="Hirst M."/>
            <person name="Jones S.J.M."/>
            <person name="Bohlmann J."/>
            <person name="Breuil C."/>
        </authorList>
    </citation>
    <scope>NUCLEOTIDE SEQUENCE [LARGE SCALE GENOMIC DNA]</scope>
    <source>
        <strain evidence="3">kw1407 / UAMH 11150</strain>
    </source>
</reference>
<feature type="compositionally biased region" description="Low complexity" evidence="1">
    <location>
        <begin position="48"/>
        <end position="66"/>
    </location>
</feature>
<dbReference type="eggNOG" id="ENOG502SZWN">
    <property type="taxonomic scope" value="Eukaryota"/>
</dbReference>
<accession>F0XHF7</accession>
<organism evidence="3">
    <name type="scientific">Grosmannia clavigera (strain kw1407 / UAMH 11150)</name>
    <name type="common">Blue stain fungus</name>
    <name type="synonym">Graphiocladiella clavigera</name>
    <dbReference type="NCBI Taxonomy" id="655863"/>
    <lineage>
        <taxon>Eukaryota</taxon>
        <taxon>Fungi</taxon>
        <taxon>Dikarya</taxon>
        <taxon>Ascomycota</taxon>
        <taxon>Pezizomycotina</taxon>
        <taxon>Sordariomycetes</taxon>
        <taxon>Sordariomycetidae</taxon>
        <taxon>Ophiostomatales</taxon>
        <taxon>Ophiostomataceae</taxon>
        <taxon>Leptographium</taxon>
    </lineage>
</organism>
<dbReference type="HOGENOM" id="CLU_052692_0_0_1"/>
<dbReference type="RefSeq" id="XP_014172553.1">
    <property type="nucleotide sequence ID" value="XM_014317078.1"/>
</dbReference>
<dbReference type="OrthoDB" id="3641178at2759"/>
<name>F0XHF7_GROCL</name>
<dbReference type="InParanoid" id="F0XHF7"/>
<dbReference type="GeneID" id="25976053"/>
<gene>
    <name evidence="2" type="ORF">CMQ_3000</name>
</gene>